<name>A0A7J7KA30_BUGNE</name>
<reference evidence="3" key="1">
    <citation type="submission" date="2020-06" db="EMBL/GenBank/DDBJ databases">
        <title>Draft genome of Bugula neritina, a colonial animal packing powerful symbionts and potential medicines.</title>
        <authorList>
            <person name="Rayko M."/>
        </authorList>
    </citation>
    <scope>NUCLEOTIDE SEQUENCE [LARGE SCALE GENOMIC DNA]</scope>
    <source>
        <strain evidence="3">Kwan_BN1</strain>
    </source>
</reference>
<comment type="similarity">
    <text evidence="1">Belongs to the iron/ascorbate-dependent oxidoreductase family.</text>
</comment>
<dbReference type="PROSITE" id="PS51471">
    <property type="entry name" value="FE2OG_OXY"/>
    <property type="match status" value="1"/>
</dbReference>
<dbReference type="InterPro" id="IPR044861">
    <property type="entry name" value="IPNS-like_FE2OG_OXY"/>
</dbReference>
<dbReference type="Pfam" id="PF03171">
    <property type="entry name" value="2OG-FeII_Oxy"/>
    <property type="match status" value="1"/>
</dbReference>
<accession>A0A7J7KA30</accession>
<dbReference type="PANTHER" id="PTHR47990">
    <property type="entry name" value="2-OXOGLUTARATE (2OG) AND FE(II)-DEPENDENT OXYGENASE SUPERFAMILY PROTEIN-RELATED"/>
    <property type="match status" value="1"/>
</dbReference>
<feature type="domain" description="Fe2OG dioxygenase" evidence="2">
    <location>
        <begin position="88"/>
        <end position="196"/>
    </location>
</feature>
<dbReference type="GO" id="GO:0046872">
    <property type="term" value="F:metal ion binding"/>
    <property type="evidence" value="ECO:0007669"/>
    <property type="project" value="UniProtKB-KW"/>
</dbReference>
<sequence>MYDILGIRNYPLLEETAPAPDYKEVFHTNRITEGDRTLAPPIIDSEESRKLRAKFEEQASRILYLLGVAMKLKDPYQMVKAHSFTEKKNPSNQSVVWYPPVDKSLLVPGQLRCGEHSDFGSLTLLYSDAPGLQVMSRELGEYVDAGFIEGGIYVNIGDMLQMWSGDVLIATKHRVLLPEAKFLDKERVSVAFFGHADDEALLETLDGSNKYPPITARQYLRRRFSATYGTEQ</sequence>
<dbReference type="InterPro" id="IPR027443">
    <property type="entry name" value="IPNS-like_sf"/>
</dbReference>
<keyword evidence="4" id="KW-1185">Reference proteome</keyword>
<gene>
    <name evidence="3" type="ORF">EB796_007220</name>
</gene>
<comment type="caution">
    <text evidence="3">The sequence shown here is derived from an EMBL/GenBank/DDBJ whole genome shotgun (WGS) entry which is preliminary data.</text>
</comment>
<evidence type="ECO:0000313" key="3">
    <source>
        <dbReference type="EMBL" id="KAF6034468.1"/>
    </source>
</evidence>
<dbReference type="AlphaFoldDB" id="A0A7J7KA30"/>
<keyword evidence="1" id="KW-0408">Iron</keyword>
<dbReference type="InterPro" id="IPR005123">
    <property type="entry name" value="Oxoglu/Fe-dep_dioxygenase_dom"/>
</dbReference>
<dbReference type="EMBL" id="VXIV02001065">
    <property type="protein sequence ID" value="KAF6034468.1"/>
    <property type="molecule type" value="Genomic_DNA"/>
</dbReference>
<keyword evidence="1" id="KW-0560">Oxidoreductase</keyword>
<organism evidence="3 4">
    <name type="scientific">Bugula neritina</name>
    <name type="common">Brown bryozoan</name>
    <name type="synonym">Sertularia neritina</name>
    <dbReference type="NCBI Taxonomy" id="10212"/>
    <lineage>
        <taxon>Eukaryota</taxon>
        <taxon>Metazoa</taxon>
        <taxon>Spiralia</taxon>
        <taxon>Lophotrochozoa</taxon>
        <taxon>Bryozoa</taxon>
        <taxon>Gymnolaemata</taxon>
        <taxon>Cheilostomatida</taxon>
        <taxon>Flustrina</taxon>
        <taxon>Buguloidea</taxon>
        <taxon>Bugulidae</taxon>
        <taxon>Bugula</taxon>
    </lineage>
</organism>
<proteinExistence type="inferred from homology"/>
<dbReference type="SUPFAM" id="SSF51197">
    <property type="entry name" value="Clavaminate synthase-like"/>
    <property type="match status" value="1"/>
</dbReference>
<evidence type="ECO:0000256" key="1">
    <source>
        <dbReference type="RuleBase" id="RU003682"/>
    </source>
</evidence>
<dbReference type="Gene3D" id="2.60.120.330">
    <property type="entry name" value="B-lactam Antibiotic, Isopenicillin N Synthase, Chain"/>
    <property type="match status" value="1"/>
</dbReference>
<keyword evidence="1" id="KW-0479">Metal-binding</keyword>
<protein>
    <recommendedName>
        <fullName evidence="2">Fe2OG dioxygenase domain-containing protein</fullName>
    </recommendedName>
</protein>
<dbReference type="Proteomes" id="UP000593567">
    <property type="component" value="Unassembled WGS sequence"/>
</dbReference>
<dbReference type="GO" id="GO:0016491">
    <property type="term" value="F:oxidoreductase activity"/>
    <property type="evidence" value="ECO:0007669"/>
    <property type="project" value="UniProtKB-KW"/>
</dbReference>
<evidence type="ECO:0000313" key="4">
    <source>
        <dbReference type="Proteomes" id="UP000593567"/>
    </source>
</evidence>
<dbReference type="InterPro" id="IPR050231">
    <property type="entry name" value="Iron_ascorbate_oxido_reductase"/>
</dbReference>
<evidence type="ECO:0000259" key="2">
    <source>
        <dbReference type="PROSITE" id="PS51471"/>
    </source>
</evidence>
<dbReference type="OrthoDB" id="288590at2759"/>